<protein>
    <submittedName>
        <fullName evidence="1">Uncharacterized protein</fullName>
    </submittedName>
</protein>
<proteinExistence type="predicted"/>
<comment type="caution">
    <text evidence="1">The sequence shown here is derived from an EMBL/GenBank/DDBJ whole genome shotgun (WGS) entry which is preliminary data.</text>
</comment>
<feature type="non-terminal residue" evidence="1">
    <location>
        <position position="93"/>
    </location>
</feature>
<reference evidence="1" key="1">
    <citation type="submission" date="2023-10" db="EMBL/GenBank/DDBJ databases">
        <title>Genome assembly of Pristionchus species.</title>
        <authorList>
            <person name="Yoshida K."/>
            <person name="Sommer R.J."/>
        </authorList>
    </citation>
    <scope>NUCLEOTIDE SEQUENCE</scope>
    <source>
        <strain evidence="1">RS5133</strain>
    </source>
</reference>
<feature type="non-terminal residue" evidence="1">
    <location>
        <position position="1"/>
    </location>
</feature>
<gene>
    <name evidence="1" type="ORF">PFISCL1PPCAC_27422</name>
</gene>
<dbReference type="AlphaFoldDB" id="A0AAV5WXA5"/>
<keyword evidence="2" id="KW-1185">Reference proteome</keyword>
<dbReference type="Proteomes" id="UP001432322">
    <property type="component" value="Unassembled WGS sequence"/>
</dbReference>
<dbReference type="EMBL" id="BTSY01000007">
    <property type="protein sequence ID" value="GMT36125.1"/>
    <property type="molecule type" value="Genomic_DNA"/>
</dbReference>
<name>A0AAV5WXA5_9BILA</name>
<accession>A0AAV5WXA5</accession>
<evidence type="ECO:0000313" key="1">
    <source>
        <dbReference type="EMBL" id="GMT36125.1"/>
    </source>
</evidence>
<organism evidence="1 2">
    <name type="scientific">Pristionchus fissidentatus</name>
    <dbReference type="NCBI Taxonomy" id="1538716"/>
    <lineage>
        <taxon>Eukaryota</taxon>
        <taxon>Metazoa</taxon>
        <taxon>Ecdysozoa</taxon>
        <taxon>Nematoda</taxon>
        <taxon>Chromadorea</taxon>
        <taxon>Rhabditida</taxon>
        <taxon>Rhabditina</taxon>
        <taxon>Diplogasteromorpha</taxon>
        <taxon>Diplogasteroidea</taxon>
        <taxon>Neodiplogasteridae</taxon>
        <taxon>Pristionchus</taxon>
    </lineage>
</organism>
<evidence type="ECO:0000313" key="2">
    <source>
        <dbReference type="Proteomes" id="UP001432322"/>
    </source>
</evidence>
<sequence>CLEKLKGANYLMGSVFFTLIVRIRRRESEEFVRAGAELFATQVIVAALADLGPSSESAECHNSTTWVWMILRISEVSSNAGGNGERNDQEEGK</sequence>